<protein>
    <submittedName>
        <fullName evidence="1">Kinase-like domain</fullName>
    </submittedName>
</protein>
<gene>
    <name evidence="1" type="ORF">FALBO_14330</name>
</gene>
<dbReference type="InterPro" id="IPR011009">
    <property type="entry name" value="Kinase-like_dom_sf"/>
</dbReference>
<proteinExistence type="predicted"/>
<evidence type="ECO:0000313" key="1">
    <source>
        <dbReference type="EMBL" id="KAF4458925.1"/>
    </source>
</evidence>
<keyword evidence="1" id="KW-0808">Transferase</keyword>
<keyword evidence="1" id="KW-0418">Kinase</keyword>
<dbReference type="AlphaFoldDB" id="A0A8H4P4J8"/>
<comment type="caution">
    <text evidence="1">The sequence shown here is derived from an EMBL/GenBank/DDBJ whole genome shotgun (WGS) entry which is preliminary data.</text>
</comment>
<organism evidence="1 2">
    <name type="scientific">Fusarium albosuccineum</name>
    <dbReference type="NCBI Taxonomy" id="1237068"/>
    <lineage>
        <taxon>Eukaryota</taxon>
        <taxon>Fungi</taxon>
        <taxon>Dikarya</taxon>
        <taxon>Ascomycota</taxon>
        <taxon>Pezizomycotina</taxon>
        <taxon>Sordariomycetes</taxon>
        <taxon>Hypocreomycetidae</taxon>
        <taxon>Hypocreales</taxon>
        <taxon>Nectriaceae</taxon>
        <taxon>Fusarium</taxon>
        <taxon>Fusarium decemcellulare species complex</taxon>
    </lineage>
</organism>
<keyword evidence="2" id="KW-1185">Reference proteome</keyword>
<dbReference type="OrthoDB" id="4062651at2759"/>
<name>A0A8H4P4J8_9HYPO</name>
<accession>A0A8H4P4J8</accession>
<sequence length="333" mass="37649">MMICDDTIYHVFMCNGKRFHVTIKAKNLKGEGNLREEFEAMDSLAPIPAQENRNPITLLDYFSAPIFPFALINKDGVLHAVPEEYDPDLHNDPNPRTQIVDKYPDSPFGPSPCDANSLLLHDMYSDFILRSALPPVPLIPASEVERVEDGLHSYELSDIPRRVQRKGSTEMLYFEPGFKGGGHRREIEMLKKISCSSKFDPPFRISKIVGFVVWDNDPSCLVGLLLEYIDGDNLQWRADDATMEMKMKWINQVEATMKRLHEYGIVWGAVSSYEVIINSDDDAVVTGFRGGYNPKYITCDLNGTIEADWIGFKHMKADILESHGRGGSRASKL</sequence>
<dbReference type="Proteomes" id="UP000554235">
    <property type="component" value="Unassembled WGS sequence"/>
</dbReference>
<dbReference type="SUPFAM" id="SSF56112">
    <property type="entry name" value="Protein kinase-like (PK-like)"/>
    <property type="match status" value="1"/>
</dbReference>
<reference evidence="1 2" key="1">
    <citation type="submission" date="2020-01" db="EMBL/GenBank/DDBJ databases">
        <title>Identification and distribution of gene clusters putatively required for synthesis of sphingolipid metabolism inhibitors in phylogenetically diverse species of the filamentous fungus Fusarium.</title>
        <authorList>
            <person name="Kim H.-S."/>
            <person name="Busman M."/>
            <person name="Brown D.W."/>
            <person name="Divon H."/>
            <person name="Uhlig S."/>
            <person name="Proctor R.H."/>
        </authorList>
    </citation>
    <scope>NUCLEOTIDE SEQUENCE [LARGE SCALE GENOMIC DNA]</scope>
    <source>
        <strain evidence="1 2">NRRL 20459</strain>
    </source>
</reference>
<dbReference type="GO" id="GO:0016301">
    <property type="term" value="F:kinase activity"/>
    <property type="evidence" value="ECO:0007669"/>
    <property type="project" value="UniProtKB-KW"/>
</dbReference>
<evidence type="ECO:0000313" key="2">
    <source>
        <dbReference type="Proteomes" id="UP000554235"/>
    </source>
</evidence>
<dbReference type="EMBL" id="JAADYS010002316">
    <property type="protein sequence ID" value="KAF4458925.1"/>
    <property type="molecule type" value="Genomic_DNA"/>
</dbReference>